<dbReference type="Proteomes" id="UP000069940">
    <property type="component" value="Unassembled WGS sequence"/>
</dbReference>
<evidence type="ECO:0000256" key="1">
    <source>
        <dbReference type="ARBA" id="ARBA00004843"/>
    </source>
</evidence>
<comment type="similarity">
    <text evidence="2">Belongs to the LDH/MDH superfamily. LDH family.</text>
</comment>
<dbReference type="PIRSF" id="PIRSF000102">
    <property type="entry name" value="Lac_mal_DH"/>
    <property type="match status" value="1"/>
</dbReference>
<dbReference type="HAMAP" id="MF_00488">
    <property type="entry name" value="Lactate_dehydrog"/>
    <property type="match status" value="1"/>
</dbReference>
<dbReference type="OMA" id="EHWNELH"/>
<accession>A0A023ENR9</accession>
<dbReference type="InterPro" id="IPR036291">
    <property type="entry name" value="NAD(P)-bd_dom_sf"/>
</dbReference>
<dbReference type="GO" id="GO:0006089">
    <property type="term" value="P:lactate metabolic process"/>
    <property type="evidence" value="ECO:0007669"/>
    <property type="project" value="TreeGrafter"/>
</dbReference>
<keyword evidence="5 8" id="KW-0520">NAD</keyword>
<gene>
    <name evidence="13" type="primary">109420807</name>
</gene>
<dbReference type="InterPro" id="IPR011304">
    <property type="entry name" value="L-lactate_DH"/>
</dbReference>
<comment type="pathway">
    <text evidence="1 9">Fermentation; pyruvate fermentation to lactate; (S)-lactate from pyruvate: step 1/1.</text>
</comment>
<feature type="domain" description="Lactate/malate dehydrogenase N-terminal" evidence="10">
    <location>
        <begin position="21"/>
        <end position="159"/>
    </location>
</feature>
<dbReference type="EnsemblMetazoa" id="AALFPA23_000896.R739">
    <property type="protein sequence ID" value="AALFPA23_000896.P739"/>
    <property type="gene ID" value="AALFPA23_000896"/>
</dbReference>
<comment type="catalytic activity">
    <reaction evidence="6 9">
        <text>(S)-lactate + NAD(+) = pyruvate + NADH + H(+)</text>
        <dbReference type="Rhea" id="RHEA:23444"/>
        <dbReference type="ChEBI" id="CHEBI:15361"/>
        <dbReference type="ChEBI" id="CHEBI:15378"/>
        <dbReference type="ChEBI" id="CHEBI:16651"/>
        <dbReference type="ChEBI" id="CHEBI:57540"/>
        <dbReference type="ChEBI" id="CHEBI:57945"/>
        <dbReference type="EC" id="1.1.1.27"/>
    </reaction>
</comment>
<reference evidence="12" key="1">
    <citation type="journal article" date="2014" name="PLoS Negl. Trop. Dis.">
        <title>Identification and characterization of seminal fluid proteins in the Asian tiger mosquito, Aedes albopictus.</title>
        <authorList>
            <person name="Boes K.E."/>
            <person name="Ribeiro J.M."/>
            <person name="Wong A."/>
            <person name="Harrington L.C."/>
            <person name="Wolfner M.F."/>
            <person name="Sirot L.K."/>
        </authorList>
    </citation>
    <scope>NUCLEOTIDE SEQUENCE</scope>
    <source>
        <tissue evidence="12">Reproductive organs</tissue>
    </source>
</reference>
<evidence type="ECO:0000256" key="2">
    <source>
        <dbReference type="ARBA" id="ARBA00006054"/>
    </source>
</evidence>
<feature type="binding site" evidence="8">
    <location>
        <position position="112"/>
    </location>
    <ligand>
        <name>NAD(+)</name>
        <dbReference type="ChEBI" id="CHEBI:57540"/>
    </ligand>
</feature>
<evidence type="ECO:0000313" key="14">
    <source>
        <dbReference type="Proteomes" id="UP000069940"/>
    </source>
</evidence>
<dbReference type="VEuPathDB" id="VectorBase:AALC636_014914"/>
<reference evidence="14" key="2">
    <citation type="journal article" date="2015" name="Proc. Natl. Acad. Sci. U.S.A.">
        <title>Genome sequence of the Asian Tiger mosquito, Aedes albopictus, reveals insights into its biology, genetics, and evolution.</title>
        <authorList>
            <person name="Chen X.G."/>
            <person name="Jiang X."/>
            <person name="Gu J."/>
            <person name="Xu M."/>
            <person name="Wu Y."/>
            <person name="Deng Y."/>
            <person name="Zhang C."/>
            <person name="Bonizzoni M."/>
            <person name="Dermauw W."/>
            <person name="Vontas J."/>
            <person name="Armbruster P."/>
            <person name="Huang X."/>
            <person name="Yang Y."/>
            <person name="Zhang H."/>
            <person name="He W."/>
            <person name="Peng H."/>
            <person name="Liu Y."/>
            <person name="Wu K."/>
            <person name="Chen J."/>
            <person name="Lirakis M."/>
            <person name="Topalis P."/>
            <person name="Van Leeuwen T."/>
            <person name="Hall A.B."/>
            <person name="Jiang X."/>
            <person name="Thorpe C."/>
            <person name="Mueller R.L."/>
            <person name="Sun C."/>
            <person name="Waterhouse R.M."/>
            <person name="Yan G."/>
            <person name="Tu Z.J."/>
            <person name="Fang X."/>
            <person name="James A.A."/>
        </authorList>
    </citation>
    <scope>NUCLEOTIDE SEQUENCE [LARGE SCALE GENOMIC DNA]</scope>
    <source>
        <strain evidence="14">Foshan</strain>
    </source>
</reference>
<feature type="binding site" evidence="8">
    <location>
        <position position="51"/>
    </location>
    <ligand>
        <name>NAD(+)</name>
        <dbReference type="ChEBI" id="CHEBI:57540"/>
    </ligand>
</feature>
<dbReference type="PRINTS" id="PR00086">
    <property type="entry name" value="LLDHDRGNASE"/>
</dbReference>
<feature type="binding site" evidence="8">
    <location>
        <begin position="26"/>
        <end position="31"/>
    </location>
    <ligand>
        <name>NAD(+)</name>
        <dbReference type="ChEBI" id="CHEBI:57540"/>
    </ligand>
</feature>
<dbReference type="NCBIfam" id="NF000824">
    <property type="entry name" value="PRK00066.1"/>
    <property type="match status" value="1"/>
</dbReference>
<evidence type="ECO:0000259" key="10">
    <source>
        <dbReference type="Pfam" id="PF00056"/>
    </source>
</evidence>
<dbReference type="PANTHER" id="PTHR43128:SF16">
    <property type="entry name" value="L-LACTATE DEHYDROGENASE"/>
    <property type="match status" value="1"/>
</dbReference>
<evidence type="ECO:0000313" key="13">
    <source>
        <dbReference type="EnsemblMetazoa" id="AALFPA23_000896.P739"/>
    </source>
</evidence>
<evidence type="ECO:0000256" key="9">
    <source>
        <dbReference type="RuleBase" id="RU000496"/>
    </source>
</evidence>
<dbReference type="SUPFAM" id="SSF51735">
    <property type="entry name" value="NAD(P)-binding Rossmann-fold domains"/>
    <property type="match status" value="1"/>
</dbReference>
<dbReference type="SUPFAM" id="SSF56327">
    <property type="entry name" value="LDH C-terminal domain-like"/>
    <property type="match status" value="1"/>
</dbReference>
<dbReference type="VEuPathDB" id="VectorBase:AALC636_007650"/>
<evidence type="ECO:0000256" key="6">
    <source>
        <dbReference type="ARBA" id="ARBA00049258"/>
    </source>
</evidence>
<dbReference type="AlphaFoldDB" id="A0A023ENR9"/>
<dbReference type="InterPro" id="IPR015955">
    <property type="entry name" value="Lactate_DH/Glyco_Ohase_4_C"/>
</dbReference>
<evidence type="ECO:0000256" key="3">
    <source>
        <dbReference type="ARBA" id="ARBA00012967"/>
    </source>
</evidence>
<feature type="binding site" evidence="8">
    <location>
        <begin position="135"/>
        <end position="137"/>
    </location>
    <ligand>
        <name>NAD(+)</name>
        <dbReference type="ChEBI" id="CHEBI:57540"/>
    </ligand>
</feature>
<evidence type="ECO:0000256" key="8">
    <source>
        <dbReference type="PIRSR" id="PIRSR000102-3"/>
    </source>
</evidence>
<dbReference type="CDD" id="cd05293">
    <property type="entry name" value="LDH_1"/>
    <property type="match status" value="1"/>
</dbReference>
<dbReference type="UniPathway" id="UPA00554">
    <property type="reaction ID" value="UER00611"/>
</dbReference>
<dbReference type="VEuPathDB" id="VectorBase:AALFPA_064686"/>
<sequence length="331" mass="35493">MSVKAKLMKEIAEPMATSGNKVTIVGIGQVGMACAFSILTQSVSSEVALIDVNADKLKGEMLDLQHGSAFMKNAQINASTDFAVSAGSRLIVITAGVRQKEGESRLNLVQRNCDILKGIIPKLVELSPDCILLVVSNPVDILTYVAWKLSGLPKNRVIGSGTNLDSSRFRFLMSQRLGVAPTSCHGWIIGEHGDSSVPVWSGVNVAGVRLSELNPAIGTADDDEKWGELHHEVVNSAYEVIRLKGYTSWAIGLSVASLASALLRNTYNVHAVSTLVNGEQGITDEVYLSLPCVLGRNGVTHVVKQILTEAETKKLQESARIMAEVQAGIKF</sequence>
<name>A0A023ENR9_AEDAL</name>
<dbReference type="VEuPathDB" id="VectorBase:AALF005588"/>
<feature type="domain" description="Lactate/malate dehydrogenase C-terminal" evidence="11">
    <location>
        <begin position="162"/>
        <end position="322"/>
    </location>
</feature>
<evidence type="ECO:0000259" key="11">
    <source>
        <dbReference type="Pfam" id="PF02866"/>
    </source>
</evidence>
<dbReference type="Gene3D" id="3.40.50.720">
    <property type="entry name" value="NAD(P)-binding Rossmann-like Domain"/>
    <property type="match status" value="1"/>
</dbReference>
<dbReference type="PROSITE" id="PS00064">
    <property type="entry name" value="L_LDH"/>
    <property type="match status" value="1"/>
</dbReference>
<evidence type="ECO:0000256" key="7">
    <source>
        <dbReference type="PIRSR" id="PIRSR000102-1"/>
    </source>
</evidence>
<dbReference type="KEGG" id="aalb:109420807"/>
<dbReference type="KEGG" id="aalb:109412504"/>
<dbReference type="Pfam" id="PF00056">
    <property type="entry name" value="Ldh_1_N"/>
    <property type="match status" value="1"/>
</dbReference>
<evidence type="ECO:0000256" key="5">
    <source>
        <dbReference type="ARBA" id="ARBA00023027"/>
    </source>
</evidence>
<dbReference type="VEuPathDB" id="VectorBase:AALFPA_047696"/>
<reference evidence="13" key="3">
    <citation type="submission" date="2025-05" db="UniProtKB">
        <authorList>
            <consortium name="EnsemblMetazoa"/>
        </authorList>
    </citation>
    <scope>IDENTIFICATION</scope>
    <source>
        <strain evidence="13">Foshan</strain>
    </source>
</reference>
<feature type="active site" description="Proton acceptor" evidence="7">
    <location>
        <position position="192"/>
    </location>
</feature>
<evidence type="ECO:0000256" key="4">
    <source>
        <dbReference type="ARBA" id="ARBA00023002"/>
    </source>
</evidence>
<dbReference type="PANTHER" id="PTHR43128">
    <property type="entry name" value="L-2-HYDROXYCARBOXYLATE DEHYDROGENASE (NAD(P)(+))"/>
    <property type="match status" value="1"/>
</dbReference>
<keyword evidence="4 9" id="KW-0560">Oxidoreductase</keyword>
<dbReference type="InterPro" id="IPR001236">
    <property type="entry name" value="Lactate/malate_DH_N"/>
</dbReference>
<organism evidence="12">
    <name type="scientific">Aedes albopictus</name>
    <name type="common">Asian tiger mosquito</name>
    <name type="synonym">Stegomyia albopicta</name>
    <dbReference type="NCBI Taxonomy" id="7160"/>
    <lineage>
        <taxon>Eukaryota</taxon>
        <taxon>Metazoa</taxon>
        <taxon>Ecdysozoa</taxon>
        <taxon>Arthropoda</taxon>
        <taxon>Hexapoda</taxon>
        <taxon>Insecta</taxon>
        <taxon>Pterygota</taxon>
        <taxon>Neoptera</taxon>
        <taxon>Endopterygota</taxon>
        <taxon>Diptera</taxon>
        <taxon>Nematocera</taxon>
        <taxon>Culicoidea</taxon>
        <taxon>Culicidae</taxon>
        <taxon>Culicinae</taxon>
        <taxon>Aedini</taxon>
        <taxon>Aedes</taxon>
        <taxon>Stegomyia</taxon>
    </lineage>
</organism>
<dbReference type="InterPro" id="IPR022383">
    <property type="entry name" value="Lactate/malate_DH_C"/>
</dbReference>
<dbReference type="NCBIfam" id="TIGR01771">
    <property type="entry name" value="L-LDH-NAD"/>
    <property type="match status" value="1"/>
</dbReference>
<dbReference type="OrthoDB" id="5405561at2759"/>
<dbReference type="FunFam" id="3.40.50.720:FF:000018">
    <property type="entry name" value="Malate dehydrogenase"/>
    <property type="match status" value="1"/>
</dbReference>
<dbReference type="InterPro" id="IPR018177">
    <property type="entry name" value="L-lactate_DH_AS"/>
</dbReference>
<dbReference type="InterPro" id="IPR001557">
    <property type="entry name" value="L-lactate/malate_DH"/>
</dbReference>
<evidence type="ECO:0000313" key="12">
    <source>
        <dbReference type="EMBL" id="JAC11077.1"/>
    </source>
</evidence>
<dbReference type="GO" id="GO:0005737">
    <property type="term" value="C:cytoplasm"/>
    <property type="evidence" value="ECO:0007669"/>
    <property type="project" value="InterPro"/>
</dbReference>
<protein>
    <recommendedName>
        <fullName evidence="3 9">L-lactate dehydrogenase</fullName>
        <ecNumber evidence="3 9">1.1.1.27</ecNumber>
    </recommendedName>
</protein>
<dbReference type="GO" id="GO:0004459">
    <property type="term" value="F:L-lactate dehydrogenase (NAD+) activity"/>
    <property type="evidence" value="ECO:0007669"/>
    <property type="project" value="UniProtKB-EC"/>
</dbReference>
<dbReference type="EMBL" id="GAPW01002521">
    <property type="protein sequence ID" value="JAC11077.1"/>
    <property type="molecule type" value="mRNA"/>
</dbReference>
<keyword evidence="14" id="KW-1185">Reference proteome</keyword>
<dbReference type="VEuPathDB" id="VectorBase:AALFPA_073174"/>
<dbReference type="PROSITE" id="PS51257">
    <property type="entry name" value="PROKAR_LIPOPROTEIN"/>
    <property type="match status" value="1"/>
</dbReference>
<dbReference type="EC" id="1.1.1.27" evidence="3 9"/>
<proteinExistence type="evidence at transcript level"/>
<dbReference type="Gene3D" id="3.90.110.10">
    <property type="entry name" value="Lactate dehydrogenase/glycoside hydrolase, family 4, C-terminal"/>
    <property type="match status" value="1"/>
</dbReference>
<dbReference type="Pfam" id="PF02866">
    <property type="entry name" value="Ldh_1_C"/>
    <property type="match status" value="1"/>
</dbReference>